<proteinExistence type="predicted"/>
<dbReference type="RefSeq" id="WP_069312517.1">
    <property type="nucleotide sequence ID" value="NZ_MDTU01000001.1"/>
</dbReference>
<dbReference type="PROSITE" id="PS51257">
    <property type="entry name" value="PROKAR_LIPOPROTEIN"/>
    <property type="match status" value="1"/>
</dbReference>
<keyword evidence="1" id="KW-0732">Signal</keyword>
<feature type="chain" id="PRO_5046915668" description="ABC-type transport auxiliary lipoprotein component domain-containing protein" evidence="1">
    <location>
        <begin position="23"/>
        <end position="221"/>
    </location>
</feature>
<gene>
    <name evidence="2" type="ORF">BGC07_07025</name>
</gene>
<name>A0ABX3A9A9_9GAMM</name>
<reference evidence="2 3" key="1">
    <citation type="submission" date="2016-08" db="EMBL/GenBank/DDBJ databases">
        <title>Draft genome sequence of Candidatus Piscirickettsia litoralis, from seawater.</title>
        <authorList>
            <person name="Wan X."/>
            <person name="Lee A.J."/>
            <person name="Hou S."/>
            <person name="Donachie S.P."/>
        </authorList>
    </citation>
    <scope>NUCLEOTIDE SEQUENCE [LARGE SCALE GENOMIC DNA]</scope>
    <source>
        <strain evidence="2 3">Y2</strain>
    </source>
</reference>
<protein>
    <recommendedName>
        <fullName evidence="4">ABC-type transport auxiliary lipoprotein component domain-containing protein</fullName>
    </recommendedName>
</protein>
<evidence type="ECO:0000313" key="2">
    <source>
        <dbReference type="EMBL" id="ODN42719.1"/>
    </source>
</evidence>
<feature type="signal peptide" evidence="1">
    <location>
        <begin position="1"/>
        <end position="22"/>
    </location>
</feature>
<evidence type="ECO:0000313" key="3">
    <source>
        <dbReference type="Proteomes" id="UP000094329"/>
    </source>
</evidence>
<organism evidence="2 3">
    <name type="scientific">Piscirickettsia litoralis</name>
    <dbReference type="NCBI Taxonomy" id="1891921"/>
    <lineage>
        <taxon>Bacteria</taxon>
        <taxon>Pseudomonadati</taxon>
        <taxon>Pseudomonadota</taxon>
        <taxon>Gammaproteobacteria</taxon>
        <taxon>Thiotrichales</taxon>
        <taxon>Piscirickettsiaceae</taxon>
        <taxon>Piscirickettsia</taxon>
    </lineage>
</organism>
<evidence type="ECO:0008006" key="4">
    <source>
        <dbReference type="Google" id="ProtNLM"/>
    </source>
</evidence>
<dbReference type="Proteomes" id="UP000094329">
    <property type="component" value="Unassembled WGS sequence"/>
</dbReference>
<sequence length="221" mass="24634">MVIKKNTLISISLASGTLLLSACTSLNTNSTNSQKLPYTLTAYNAQYAQSFNLNISSASQLPKGLAAIELRLAALTNQQGQRYYQCTSTLYLDKAIQFWWPLKREKSRSIPYQHASLKAFISNGSLTTNKHNQLVPLNFKSATILSFNQNYTPDLTQLTLLTPCSAYSTGKKAVTEIWLEKQGGLDLHLSKSPTPNLTDFYQFKLLQAINNYAKVIQHFSA</sequence>
<keyword evidence="3" id="KW-1185">Reference proteome</keyword>
<evidence type="ECO:0000256" key="1">
    <source>
        <dbReference type="SAM" id="SignalP"/>
    </source>
</evidence>
<accession>A0ABX3A9A9</accession>
<dbReference type="EMBL" id="MDTU01000001">
    <property type="protein sequence ID" value="ODN42719.1"/>
    <property type="molecule type" value="Genomic_DNA"/>
</dbReference>
<comment type="caution">
    <text evidence="2">The sequence shown here is derived from an EMBL/GenBank/DDBJ whole genome shotgun (WGS) entry which is preliminary data.</text>
</comment>